<dbReference type="AlphaFoldDB" id="A0A2G5EJZ8"/>
<feature type="domain" description="K Homology" evidence="5">
    <location>
        <begin position="228"/>
        <end position="302"/>
    </location>
</feature>
<feature type="compositionally biased region" description="Polar residues" evidence="3">
    <location>
        <begin position="307"/>
        <end position="337"/>
    </location>
</feature>
<feature type="compositionally biased region" description="Low complexity" evidence="3">
    <location>
        <begin position="338"/>
        <end position="355"/>
    </location>
</feature>
<feature type="compositionally biased region" description="Polar residues" evidence="3">
    <location>
        <begin position="487"/>
        <end position="507"/>
    </location>
</feature>
<dbReference type="EMBL" id="KZ305024">
    <property type="protein sequence ID" value="PIA56091.1"/>
    <property type="molecule type" value="Genomic_DNA"/>
</dbReference>
<feature type="compositionally biased region" description="Pro residues" evidence="3">
    <location>
        <begin position="365"/>
        <end position="375"/>
    </location>
</feature>
<dbReference type="InterPro" id="IPR036612">
    <property type="entry name" value="KH_dom_type_1_sf"/>
</dbReference>
<feature type="compositionally biased region" description="Polar residues" evidence="3">
    <location>
        <begin position="459"/>
        <end position="469"/>
    </location>
</feature>
<dbReference type="SMART" id="SM00322">
    <property type="entry name" value="KH"/>
    <property type="match status" value="2"/>
</dbReference>
<dbReference type="PROSITE" id="PS50084">
    <property type="entry name" value="KH_TYPE_1"/>
    <property type="match status" value="2"/>
</dbReference>
<evidence type="ECO:0000256" key="3">
    <source>
        <dbReference type="SAM" id="MobiDB-lite"/>
    </source>
</evidence>
<name>A0A2G5EJZ8_AQUCA</name>
<dbReference type="GO" id="GO:0003723">
    <property type="term" value="F:RNA binding"/>
    <property type="evidence" value="ECO:0007669"/>
    <property type="project" value="UniProtKB-UniRule"/>
</dbReference>
<evidence type="ECO:0000313" key="6">
    <source>
        <dbReference type="EMBL" id="PIA56092.1"/>
    </source>
</evidence>
<dbReference type="PANTHER" id="PTHR10288">
    <property type="entry name" value="KH DOMAIN CONTAINING RNA BINDING PROTEIN"/>
    <property type="match status" value="1"/>
</dbReference>
<dbReference type="InterPro" id="IPR004087">
    <property type="entry name" value="KH_dom"/>
</dbReference>
<dbReference type="Pfam" id="PF00013">
    <property type="entry name" value="KH_1"/>
    <property type="match status" value="2"/>
</dbReference>
<keyword evidence="7" id="KW-1185">Reference proteome</keyword>
<evidence type="ECO:0000256" key="1">
    <source>
        <dbReference type="ARBA" id="ARBA00022737"/>
    </source>
</evidence>
<keyword evidence="1" id="KW-0677">Repeat</keyword>
<dbReference type="Proteomes" id="UP000230069">
    <property type="component" value="Unassembled WGS sequence"/>
</dbReference>
<sequence>TTLTLITVFFFFFRCFSLLEIQIKERDIYRDSHQMAAIGGGEGEEEAKVHQEQPDNNKRKLDEIQLAKQKAQEIAARLFNNAESKRSRFDESSETTSFSHVSSFSDVAQKPAGQLTTNTQSSFSVQPGSNYGFQGSSKRIDIPNAKVGVIIGKGGETIKYLQLQSGARIHITKDTEADPYSQTRDVEITGTSEQISRAEQLIKDVIAETDAGGSGSSAARGSNFVSPGGDQFSMKVPNDKVAWIIGKGGETIKNIQSRSGARIQIIPLHLPPGDTSTERTVYINGSQEQIDSAKDLVNDVIAGNRVRNPSTASTYSQQGYGPPGNWSQPSMQQPSYGYTQPGAYPTAPTPYYSNYPPQPAAWDPSNPPAVQPPPQQNTGYNYYGQQAPAEGAAAQPNVSYAYGQAATTTNSNYDQGYSQQPQSYGQDANAQNPQHNQQQQYATPGYGVPVASAQVDGTVPTQPYGTQTAPAYPYHHPQTVSPAGYGPSQTYPAQQGYDQTGYTQSGYGEQKPPQYQPPVQNPLPTSQAVYGQGGYPSQQAPVHSTYVQGANPPVYGQAQPHIQSTTHTEPLPYGSERNGDGNTTHSGYGSSPAVQEGVHPQS</sequence>
<reference evidence="6 7" key="1">
    <citation type="submission" date="2017-09" db="EMBL/GenBank/DDBJ databases">
        <title>WGS assembly of Aquilegia coerulea Goldsmith.</title>
        <authorList>
            <person name="Hodges S."/>
            <person name="Kramer E."/>
            <person name="Nordborg M."/>
            <person name="Tomkins J."/>
            <person name="Borevitz J."/>
            <person name="Derieg N."/>
            <person name="Yan J."/>
            <person name="Mihaltcheva S."/>
            <person name="Hayes R.D."/>
            <person name="Rokhsar D."/>
        </authorList>
    </citation>
    <scope>NUCLEOTIDE SEQUENCE [LARGE SCALE GENOMIC DNA]</scope>
    <source>
        <strain evidence="7">cv. Goldsmith</strain>
    </source>
</reference>
<feature type="compositionally biased region" description="Polar residues" evidence="3">
    <location>
        <begin position="522"/>
        <end position="548"/>
    </location>
</feature>
<evidence type="ECO:0000256" key="2">
    <source>
        <dbReference type="PROSITE-ProRule" id="PRU00117"/>
    </source>
</evidence>
<protein>
    <recommendedName>
        <fullName evidence="5">K Homology domain-containing protein</fullName>
    </recommendedName>
</protein>
<feature type="non-terminal residue" evidence="6">
    <location>
        <position position="1"/>
    </location>
</feature>
<feature type="region of interest" description="Disordered" evidence="3">
    <location>
        <begin position="411"/>
        <end position="602"/>
    </location>
</feature>
<proteinExistence type="predicted"/>
<gene>
    <name evidence="6" type="ORF">AQUCO_00700443v1</name>
</gene>
<feature type="region of interest" description="Disordered" evidence="3">
    <location>
        <begin position="109"/>
        <end position="137"/>
    </location>
</feature>
<feature type="chain" id="PRO_5013516620" description="K Homology domain-containing protein" evidence="4">
    <location>
        <begin position="18"/>
        <end position="602"/>
    </location>
</feature>
<keyword evidence="2" id="KW-0694">RNA-binding</keyword>
<organism evidence="6 7">
    <name type="scientific">Aquilegia coerulea</name>
    <name type="common">Rocky mountain columbine</name>
    <dbReference type="NCBI Taxonomy" id="218851"/>
    <lineage>
        <taxon>Eukaryota</taxon>
        <taxon>Viridiplantae</taxon>
        <taxon>Streptophyta</taxon>
        <taxon>Embryophyta</taxon>
        <taxon>Tracheophyta</taxon>
        <taxon>Spermatophyta</taxon>
        <taxon>Magnoliopsida</taxon>
        <taxon>Ranunculales</taxon>
        <taxon>Ranunculaceae</taxon>
        <taxon>Thalictroideae</taxon>
        <taxon>Aquilegia</taxon>
    </lineage>
</organism>
<feature type="signal peptide" evidence="4">
    <location>
        <begin position="1"/>
        <end position="17"/>
    </location>
</feature>
<evidence type="ECO:0000256" key="4">
    <source>
        <dbReference type="SAM" id="SignalP"/>
    </source>
</evidence>
<accession>A0A2G5EJZ8</accession>
<keyword evidence="4" id="KW-0732">Signal</keyword>
<dbReference type="STRING" id="218851.A0A2G5EJZ8"/>
<dbReference type="InterPro" id="IPR004088">
    <property type="entry name" value="KH_dom_type_1"/>
</dbReference>
<dbReference type="SUPFAM" id="SSF54791">
    <property type="entry name" value="Eukaryotic type KH-domain (KH-domain type I)"/>
    <property type="match status" value="2"/>
</dbReference>
<evidence type="ECO:0000313" key="7">
    <source>
        <dbReference type="Proteomes" id="UP000230069"/>
    </source>
</evidence>
<evidence type="ECO:0000259" key="5">
    <source>
        <dbReference type="SMART" id="SM00322"/>
    </source>
</evidence>
<feature type="region of interest" description="Disordered" evidence="3">
    <location>
        <begin position="307"/>
        <end position="383"/>
    </location>
</feature>
<feature type="compositionally biased region" description="Polar residues" evidence="3">
    <location>
        <begin position="580"/>
        <end position="593"/>
    </location>
</feature>
<feature type="compositionally biased region" description="Low complexity" evidence="3">
    <location>
        <begin position="414"/>
        <end position="442"/>
    </location>
</feature>
<dbReference type="EMBL" id="KZ305024">
    <property type="protein sequence ID" value="PIA56092.1"/>
    <property type="molecule type" value="Genomic_DNA"/>
</dbReference>
<feature type="domain" description="K Homology" evidence="5">
    <location>
        <begin position="134"/>
        <end position="207"/>
    </location>
</feature>
<dbReference type="CDD" id="cd00105">
    <property type="entry name" value="KH-I"/>
    <property type="match status" value="2"/>
</dbReference>
<dbReference type="OrthoDB" id="5204190at2759"/>
<dbReference type="Gene3D" id="3.30.1370.10">
    <property type="entry name" value="K Homology domain, type 1"/>
    <property type="match status" value="2"/>
</dbReference>
<feature type="compositionally biased region" description="Polar residues" evidence="3">
    <location>
        <begin position="114"/>
        <end position="137"/>
    </location>
</feature>